<evidence type="ECO:0000313" key="7">
    <source>
        <dbReference type="Proteomes" id="UP000011863"/>
    </source>
</evidence>
<reference evidence="6 7" key="1">
    <citation type="journal article" date="2013" name="Int. J. Syst. Evol. Microbiol.">
        <title>Ilumatobacter nonamiense sp. nov. and Ilumatobacter coccineum sp. nov., isolated from seashore sand.</title>
        <authorList>
            <person name="Matsumoto A."/>
            <person name="Kasai H."/>
            <person name="Matsuo Y."/>
            <person name="Shizuri Y."/>
            <person name="Ichikawa N."/>
            <person name="Fujita N."/>
            <person name="Omura S."/>
            <person name="Takahashi Y."/>
        </authorList>
    </citation>
    <scope>NUCLEOTIDE SEQUENCE [LARGE SCALE GENOMIC DNA]</scope>
    <source>
        <strain evidence="7">NBRC 103263 / KCTC 29153 / YM16-304</strain>
    </source>
</reference>
<keyword evidence="7" id="KW-1185">Reference proteome</keyword>
<keyword evidence="6" id="KW-0012">Acyltransferase</keyword>
<dbReference type="InterPro" id="IPR009061">
    <property type="entry name" value="DNA-bd_dom_put_sf"/>
</dbReference>
<evidence type="ECO:0000256" key="1">
    <source>
        <dbReference type="ARBA" id="ARBA00005163"/>
    </source>
</evidence>
<dbReference type="AlphaFoldDB" id="A0A6C7EGH0"/>
<protein>
    <recommendedName>
        <fullName evidence="3">citrate synthase (unknown stereospecificity)</fullName>
        <ecNumber evidence="3">2.3.3.16</ecNumber>
    </recommendedName>
</protein>
<gene>
    <name evidence="6" type="ORF">YM304_33840</name>
</gene>
<organism evidence="6 7">
    <name type="scientific">Ilumatobacter coccineus (strain NBRC 103263 / KCTC 29153 / YM16-304)</name>
    <dbReference type="NCBI Taxonomy" id="1313172"/>
    <lineage>
        <taxon>Bacteria</taxon>
        <taxon>Bacillati</taxon>
        <taxon>Actinomycetota</taxon>
        <taxon>Acidimicrobiia</taxon>
        <taxon>Acidimicrobiales</taxon>
        <taxon>Ilumatobacteraceae</taxon>
        <taxon>Ilumatobacter</taxon>
    </lineage>
</organism>
<dbReference type="InterPro" id="IPR036969">
    <property type="entry name" value="Citrate_synthase_sf"/>
</dbReference>
<dbReference type="PROSITE" id="PS00480">
    <property type="entry name" value="CITRATE_SYNTHASE"/>
    <property type="match status" value="1"/>
</dbReference>
<dbReference type="PANTHER" id="PTHR11739:SF4">
    <property type="entry name" value="CITRATE SYNTHASE, PEROXISOMAL"/>
    <property type="match status" value="1"/>
</dbReference>
<name>A0A6C7EGH0_ILUCY</name>
<dbReference type="InterPro" id="IPR002020">
    <property type="entry name" value="Citrate_synthase"/>
</dbReference>
<dbReference type="KEGG" id="aym:YM304_33840"/>
<evidence type="ECO:0000256" key="4">
    <source>
        <dbReference type="ARBA" id="ARBA00022679"/>
    </source>
</evidence>
<dbReference type="GO" id="GO:0005829">
    <property type="term" value="C:cytosol"/>
    <property type="evidence" value="ECO:0007669"/>
    <property type="project" value="TreeGrafter"/>
</dbReference>
<comment type="similarity">
    <text evidence="2 5">Belongs to the citrate synthase family.</text>
</comment>
<dbReference type="InterPro" id="IPR019810">
    <property type="entry name" value="Citrate_synthase_AS"/>
</dbReference>
<sequence>MTTFVRAPEAARRLGVSLPTLYAYVSRGRVSRVTAADGRASLFDVAELDALNTRSKRVSKAPPPTIDVLIASSVTQLNEDGLSYRNRSVESLIDEPFERVAELLWTRSLPRSTPVWRAVDGIEASQHLDVTELMVLATALIRSGPNDDAPEFARAFLASIPPHFGNAETTGTFARRLTRTWHPDPPTELVEAVNSALVLLADHELATSTLAVRVAASVRSSPGAAMLAGLATVEGALHGSAARFAHDLLVDAEERGARVVLDELRAARQRIAGFGHKIYRQRDPRFDLLLGKVRQLPDPQRRLPIVESLLVEAGASVPQHPNIDLALGALHFVGGFPADTPLFAIARTAGWTAHYLEELDERPVRYRGLARPVRT</sequence>
<dbReference type="EC" id="2.3.3.16" evidence="3"/>
<evidence type="ECO:0000256" key="5">
    <source>
        <dbReference type="RuleBase" id="RU003406"/>
    </source>
</evidence>
<dbReference type="GO" id="GO:0006099">
    <property type="term" value="P:tricarboxylic acid cycle"/>
    <property type="evidence" value="ECO:0007669"/>
    <property type="project" value="UniProtKB-UniPathway"/>
</dbReference>
<accession>A0A6C7EGH0</accession>
<dbReference type="SUPFAM" id="SSF48256">
    <property type="entry name" value="Citrate synthase"/>
    <property type="match status" value="1"/>
</dbReference>
<dbReference type="UniPathway" id="UPA00223"/>
<dbReference type="InterPro" id="IPR016143">
    <property type="entry name" value="Citrate_synth-like_sm_a-sub"/>
</dbReference>
<dbReference type="Gene3D" id="1.10.580.10">
    <property type="entry name" value="Citrate Synthase, domain 1"/>
    <property type="match status" value="2"/>
</dbReference>
<dbReference type="Proteomes" id="UP000011863">
    <property type="component" value="Chromosome"/>
</dbReference>
<dbReference type="Pfam" id="PF00285">
    <property type="entry name" value="Citrate_synt"/>
    <property type="match status" value="1"/>
</dbReference>
<dbReference type="PANTHER" id="PTHR11739">
    <property type="entry name" value="CITRATE SYNTHASE"/>
    <property type="match status" value="1"/>
</dbReference>
<comment type="pathway">
    <text evidence="1">Carbohydrate metabolism; tricarboxylic acid cycle.</text>
</comment>
<dbReference type="GO" id="GO:0005975">
    <property type="term" value="P:carbohydrate metabolic process"/>
    <property type="evidence" value="ECO:0007669"/>
    <property type="project" value="TreeGrafter"/>
</dbReference>
<dbReference type="Gene3D" id="1.10.230.10">
    <property type="entry name" value="Cytochrome P450-Terp, domain 2"/>
    <property type="match status" value="1"/>
</dbReference>
<evidence type="ECO:0000256" key="3">
    <source>
        <dbReference type="ARBA" id="ARBA00012972"/>
    </source>
</evidence>
<dbReference type="GO" id="GO:0036440">
    <property type="term" value="F:citrate synthase activity"/>
    <property type="evidence" value="ECO:0007669"/>
    <property type="project" value="UniProtKB-EC"/>
</dbReference>
<evidence type="ECO:0000313" key="6">
    <source>
        <dbReference type="EMBL" id="BAN03698.1"/>
    </source>
</evidence>
<proteinExistence type="inferred from homology"/>
<dbReference type="RefSeq" id="WP_015442945.1">
    <property type="nucleotide sequence ID" value="NC_020520.1"/>
</dbReference>
<dbReference type="InterPro" id="IPR016142">
    <property type="entry name" value="Citrate_synth-like_lrg_a-sub"/>
</dbReference>
<evidence type="ECO:0000256" key="2">
    <source>
        <dbReference type="ARBA" id="ARBA00010566"/>
    </source>
</evidence>
<dbReference type="SUPFAM" id="SSF46955">
    <property type="entry name" value="Putative DNA-binding domain"/>
    <property type="match status" value="1"/>
</dbReference>
<keyword evidence="4 5" id="KW-0808">Transferase</keyword>
<dbReference type="EMBL" id="AP012057">
    <property type="protein sequence ID" value="BAN03698.1"/>
    <property type="molecule type" value="Genomic_DNA"/>
</dbReference>